<feature type="region of interest" description="Disordered" evidence="1">
    <location>
        <begin position="51"/>
        <end position="113"/>
    </location>
</feature>
<reference evidence="2" key="1">
    <citation type="submission" date="2019-12" db="EMBL/GenBank/DDBJ databases">
        <authorList>
            <person name="Cremers G."/>
        </authorList>
    </citation>
    <scope>NUCLEOTIDE SEQUENCE</scope>
    <source>
        <strain evidence="2">Mbul1</strain>
        <plasmid evidence="2">2</plasmid>
    </source>
</reference>
<sequence>MNNVHTFRTKRATVARSPRPSPAMIRAEIEAAALAAMDAADRLIAILDSLDGDENDEDGADAEPSLGAPEQHHGSQVIWLRGSVAPTPTAKSPSRTPPDETPSHSARRRLPRP</sequence>
<gene>
    <name evidence="2" type="ORF">MBUL_04467</name>
</gene>
<evidence type="ECO:0000256" key="1">
    <source>
        <dbReference type="SAM" id="MobiDB-lite"/>
    </source>
</evidence>
<proteinExistence type="predicted"/>
<evidence type="ECO:0000313" key="2">
    <source>
        <dbReference type="EMBL" id="CAA2108974.1"/>
    </source>
</evidence>
<feature type="compositionally biased region" description="Acidic residues" evidence="1">
    <location>
        <begin position="51"/>
        <end position="61"/>
    </location>
</feature>
<geneLocation type="plasmid" evidence="2">
    <name>2</name>
</geneLocation>
<organism evidence="2">
    <name type="scientific">Methylobacterium bullatum</name>
    <dbReference type="NCBI Taxonomy" id="570505"/>
    <lineage>
        <taxon>Bacteria</taxon>
        <taxon>Pseudomonadati</taxon>
        <taxon>Pseudomonadota</taxon>
        <taxon>Alphaproteobacteria</taxon>
        <taxon>Hyphomicrobiales</taxon>
        <taxon>Methylobacteriaceae</taxon>
        <taxon>Methylobacterium</taxon>
    </lineage>
</organism>
<feature type="region of interest" description="Disordered" evidence="1">
    <location>
        <begin position="1"/>
        <end position="22"/>
    </location>
</feature>
<name>A0A679J5T9_9HYPH</name>
<dbReference type="AlphaFoldDB" id="A0A679J5T9"/>
<protein>
    <submittedName>
        <fullName evidence="2">Uncharacterized protein</fullName>
    </submittedName>
</protein>
<keyword evidence="2" id="KW-0614">Plasmid</keyword>
<dbReference type="EMBL" id="LR743505">
    <property type="protein sequence ID" value="CAA2108974.1"/>
    <property type="molecule type" value="Genomic_DNA"/>
</dbReference>
<accession>A0A679J5T9</accession>